<sequence>MHISLSPLKNLLLMMYQNLAVSYGINADDILKNPTKTILVKCIKLINDKEGKEILKISGKKRDELKNMLCDFLELTSFVEVDPRQILYSQCCIKPNFTPKKRGEEGRRVEDTITSLVNGRTSPKEIKPIRVWTCSNGKKHSLDNRRLYAFKEAIKLGAAIDTVTVEDANKRKNLLKELKWKMKHYPSKDWSTIEIKENCNKK</sequence>
<organism evidence="1 2">
    <name type="scientific">Rhizophagus irregularis</name>
    <dbReference type="NCBI Taxonomy" id="588596"/>
    <lineage>
        <taxon>Eukaryota</taxon>
        <taxon>Fungi</taxon>
        <taxon>Fungi incertae sedis</taxon>
        <taxon>Mucoromycota</taxon>
        <taxon>Glomeromycotina</taxon>
        <taxon>Glomeromycetes</taxon>
        <taxon>Glomerales</taxon>
        <taxon>Glomeraceae</taxon>
        <taxon>Rhizophagus</taxon>
    </lineage>
</organism>
<accession>A0A2N0RVB7</accession>
<protein>
    <submittedName>
        <fullName evidence="1">Uncharacterized protein</fullName>
    </submittedName>
</protein>
<comment type="caution">
    <text evidence="1">The sequence shown here is derived from an EMBL/GenBank/DDBJ whole genome shotgun (WGS) entry which is preliminary data.</text>
</comment>
<dbReference type="VEuPathDB" id="FungiDB:RhiirA1_535017"/>
<dbReference type="EMBL" id="LLXH01000404">
    <property type="protein sequence ID" value="PKC67245.1"/>
    <property type="molecule type" value="Genomic_DNA"/>
</dbReference>
<name>A0A2N0RVB7_9GLOM</name>
<gene>
    <name evidence="1" type="ORF">RhiirA1_535017</name>
</gene>
<dbReference type="VEuPathDB" id="FungiDB:RhiirFUN_021535"/>
<evidence type="ECO:0000313" key="2">
    <source>
        <dbReference type="Proteomes" id="UP000232688"/>
    </source>
</evidence>
<evidence type="ECO:0000313" key="1">
    <source>
        <dbReference type="EMBL" id="PKC67245.1"/>
    </source>
</evidence>
<reference evidence="1 2" key="1">
    <citation type="submission" date="2017-10" db="EMBL/GenBank/DDBJ databases">
        <title>Extensive intraspecific genome diversity in a model arbuscular mycorrhizal fungus.</title>
        <authorList>
            <person name="Chen E.C.H."/>
            <person name="Morin E."/>
            <person name="Baudet D."/>
            <person name="Noel J."/>
            <person name="Ndikumana S."/>
            <person name="Charron P."/>
            <person name="St-Onge C."/>
            <person name="Giorgi J."/>
            <person name="Grigoriev I.V."/>
            <person name="Roux C."/>
            <person name="Martin F.M."/>
            <person name="Corradi N."/>
        </authorList>
    </citation>
    <scope>NUCLEOTIDE SEQUENCE [LARGE SCALE GENOMIC DNA]</scope>
    <source>
        <strain evidence="1 2">A1</strain>
    </source>
</reference>
<reference evidence="1 2" key="2">
    <citation type="submission" date="2017-10" db="EMBL/GenBank/DDBJ databases">
        <title>Genome analyses suggest a sexual origin of heterokaryosis in a supposedly ancient asexual fungus.</title>
        <authorList>
            <person name="Corradi N."/>
            <person name="Sedzielewska K."/>
            <person name="Noel J."/>
            <person name="Charron P."/>
            <person name="Farinelli L."/>
            <person name="Marton T."/>
            <person name="Kruger M."/>
            <person name="Pelin A."/>
            <person name="Brachmann A."/>
            <person name="Corradi N."/>
        </authorList>
    </citation>
    <scope>NUCLEOTIDE SEQUENCE [LARGE SCALE GENOMIC DNA]</scope>
    <source>
        <strain evidence="1 2">A1</strain>
    </source>
</reference>
<dbReference type="Proteomes" id="UP000232688">
    <property type="component" value="Unassembled WGS sequence"/>
</dbReference>
<proteinExistence type="predicted"/>
<dbReference type="VEuPathDB" id="FungiDB:FUN_009715"/>
<dbReference type="AlphaFoldDB" id="A0A2N0RVB7"/>